<dbReference type="AlphaFoldDB" id="A0A382GZY0"/>
<dbReference type="InterPro" id="IPR036277">
    <property type="entry name" value="SMC_hinge_sf"/>
</dbReference>
<keyword evidence="1" id="KW-0175">Coiled coil</keyword>
<gene>
    <name evidence="3" type="ORF">METZ01_LOCUS233490</name>
</gene>
<feature type="non-terminal residue" evidence="3">
    <location>
        <position position="481"/>
    </location>
</feature>
<dbReference type="Pfam" id="PF06470">
    <property type="entry name" value="SMC_hinge"/>
    <property type="match status" value="1"/>
</dbReference>
<dbReference type="InterPro" id="IPR010935">
    <property type="entry name" value="SMC_hinge"/>
</dbReference>
<dbReference type="GO" id="GO:0005694">
    <property type="term" value="C:chromosome"/>
    <property type="evidence" value="ECO:0007669"/>
    <property type="project" value="InterPro"/>
</dbReference>
<evidence type="ECO:0000259" key="2">
    <source>
        <dbReference type="SMART" id="SM00968"/>
    </source>
</evidence>
<feature type="coiled-coil region" evidence="1">
    <location>
        <begin position="409"/>
        <end position="464"/>
    </location>
</feature>
<feature type="domain" description="SMC hinge" evidence="2">
    <location>
        <begin position="198"/>
        <end position="311"/>
    </location>
</feature>
<reference evidence="3" key="1">
    <citation type="submission" date="2018-05" db="EMBL/GenBank/DDBJ databases">
        <authorList>
            <person name="Lanie J.A."/>
            <person name="Ng W.-L."/>
            <person name="Kazmierczak K.M."/>
            <person name="Andrzejewski T.M."/>
            <person name="Davidsen T.M."/>
            <person name="Wayne K.J."/>
            <person name="Tettelin H."/>
            <person name="Glass J.I."/>
            <person name="Rusch D."/>
            <person name="Podicherti R."/>
            <person name="Tsui H.-C.T."/>
            <person name="Winkler M.E."/>
        </authorList>
    </citation>
    <scope>NUCLEOTIDE SEQUENCE</scope>
</reference>
<dbReference type="EMBL" id="UINC01058407">
    <property type="protein sequence ID" value="SVB80636.1"/>
    <property type="molecule type" value="Genomic_DNA"/>
</dbReference>
<protein>
    <recommendedName>
        <fullName evidence="2">SMC hinge domain-containing protein</fullName>
    </recommendedName>
</protein>
<dbReference type="Gene3D" id="1.20.5.340">
    <property type="match status" value="1"/>
</dbReference>
<evidence type="ECO:0000313" key="3">
    <source>
        <dbReference type="EMBL" id="SVB80636.1"/>
    </source>
</evidence>
<feature type="non-terminal residue" evidence="3">
    <location>
        <position position="1"/>
    </location>
</feature>
<feature type="coiled-coil region" evidence="1">
    <location>
        <begin position="133"/>
        <end position="174"/>
    </location>
</feature>
<evidence type="ECO:0000256" key="1">
    <source>
        <dbReference type="SAM" id="Coils"/>
    </source>
</evidence>
<dbReference type="PANTHER" id="PTHR43977">
    <property type="entry name" value="STRUCTURAL MAINTENANCE OF CHROMOSOMES PROTEIN 3"/>
    <property type="match status" value="1"/>
</dbReference>
<proteinExistence type="predicted"/>
<dbReference type="GO" id="GO:0005524">
    <property type="term" value="F:ATP binding"/>
    <property type="evidence" value="ECO:0007669"/>
    <property type="project" value="InterPro"/>
</dbReference>
<organism evidence="3">
    <name type="scientific">marine metagenome</name>
    <dbReference type="NCBI Taxonomy" id="408172"/>
    <lineage>
        <taxon>unclassified sequences</taxon>
        <taxon>metagenomes</taxon>
        <taxon>ecological metagenomes</taxon>
    </lineage>
</organism>
<dbReference type="Gene3D" id="3.30.70.1620">
    <property type="match status" value="1"/>
</dbReference>
<dbReference type="GO" id="GO:0051276">
    <property type="term" value="P:chromosome organization"/>
    <property type="evidence" value="ECO:0007669"/>
    <property type="project" value="InterPro"/>
</dbReference>
<sequence>HEIRTEIEQMNQNSGVVDSELEEVKKTVHQINEQKKTTDKKIVGVDSELKSVLDHQSEVATKKSDIDNKIQVLKDKLHDEMVSKSQAESQQKNIHNKLHDNVNKQRSVIDELTKLKQFTHKLSKISSSRQSTSSEIKLEISKLSKQRAKTENDIAELELILERSSNAANRYNEKIKLVKGVMHEDYTISQLRGDASKLGIDGLVYELLSWNKQYERAILAVSSDWLKAMVVPDFETLVSLSQVARDKNLPKLKIIPLNAIPEFHMKMPQTSDLLGILSNYIICDKRYQPIARFLFGNVILTRTRQAARKLSSTGYRAVSIDGEFFESNTSAVIIDINSKISKLTKIISQSSSVEGLFQSITLLRKYIQKKKSKIKKIGQSEHYYMNQLQTSETETATASSSNSNLKSNIQSTSNLYDKLSGRILELEQQKDRSAIKLVQISSSIESLEQRIKLVRENYSDIEQKRVANEITLLNDKKSLFI</sequence>
<dbReference type="SMART" id="SM00968">
    <property type="entry name" value="SMC_hinge"/>
    <property type="match status" value="1"/>
</dbReference>
<dbReference type="SUPFAM" id="SSF75553">
    <property type="entry name" value="Smc hinge domain"/>
    <property type="match status" value="1"/>
</dbReference>
<name>A0A382GZY0_9ZZZZ</name>
<accession>A0A382GZY0</accession>